<evidence type="ECO:0000313" key="1">
    <source>
        <dbReference type="EMBL" id="KAI3794366.1"/>
    </source>
</evidence>
<organism evidence="1 2">
    <name type="scientific">Smallanthus sonchifolius</name>
    <dbReference type="NCBI Taxonomy" id="185202"/>
    <lineage>
        <taxon>Eukaryota</taxon>
        <taxon>Viridiplantae</taxon>
        <taxon>Streptophyta</taxon>
        <taxon>Embryophyta</taxon>
        <taxon>Tracheophyta</taxon>
        <taxon>Spermatophyta</taxon>
        <taxon>Magnoliopsida</taxon>
        <taxon>eudicotyledons</taxon>
        <taxon>Gunneridae</taxon>
        <taxon>Pentapetalae</taxon>
        <taxon>asterids</taxon>
        <taxon>campanulids</taxon>
        <taxon>Asterales</taxon>
        <taxon>Asteraceae</taxon>
        <taxon>Asteroideae</taxon>
        <taxon>Heliantheae alliance</taxon>
        <taxon>Millerieae</taxon>
        <taxon>Smallanthus</taxon>
    </lineage>
</organism>
<dbReference type="Proteomes" id="UP001056120">
    <property type="component" value="Linkage Group LG12"/>
</dbReference>
<sequence>MEPTQRSCMMMCKKVYTVMHHDPTEPIELRVLTKWVLFGQRNECCYLFIEKYVLKITHNPACHRLVRTSPYAPPSPPPYAPPSPPPYAPPSPPPDLAGFGPLKPLTDDGIFRPEEENMFAERVQHIYKQFPYEAARSRSMIMRDIVRDDTFFFGLNFRVSKSGNPNFYCCIM</sequence>
<accession>A0ACB9HGG7</accession>
<evidence type="ECO:0000313" key="2">
    <source>
        <dbReference type="Proteomes" id="UP001056120"/>
    </source>
</evidence>
<keyword evidence="2" id="KW-1185">Reference proteome</keyword>
<reference evidence="1 2" key="2">
    <citation type="journal article" date="2022" name="Mol. Ecol. Resour.">
        <title>The genomes of chicory, endive, great burdock and yacon provide insights into Asteraceae paleo-polyploidization history and plant inulin production.</title>
        <authorList>
            <person name="Fan W."/>
            <person name="Wang S."/>
            <person name="Wang H."/>
            <person name="Wang A."/>
            <person name="Jiang F."/>
            <person name="Liu H."/>
            <person name="Zhao H."/>
            <person name="Xu D."/>
            <person name="Zhang Y."/>
        </authorList>
    </citation>
    <scope>NUCLEOTIDE SEQUENCE [LARGE SCALE GENOMIC DNA]</scope>
    <source>
        <strain evidence="2">cv. Yunnan</strain>
        <tissue evidence="1">Leaves</tissue>
    </source>
</reference>
<proteinExistence type="predicted"/>
<comment type="caution">
    <text evidence="1">The sequence shown here is derived from an EMBL/GenBank/DDBJ whole genome shotgun (WGS) entry which is preliminary data.</text>
</comment>
<gene>
    <name evidence="1" type="ORF">L1987_36996</name>
</gene>
<reference evidence="2" key="1">
    <citation type="journal article" date="2022" name="Mol. Ecol. Resour.">
        <title>The genomes of chicory, endive, great burdock and yacon provide insights into Asteraceae palaeo-polyploidization history and plant inulin production.</title>
        <authorList>
            <person name="Fan W."/>
            <person name="Wang S."/>
            <person name="Wang H."/>
            <person name="Wang A."/>
            <person name="Jiang F."/>
            <person name="Liu H."/>
            <person name="Zhao H."/>
            <person name="Xu D."/>
            <person name="Zhang Y."/>
        </authorList>
    </citation>
    <scope>NUCLEOTIDE SEQUENCE [LARGE SCALE GENOMIC DNA]</scope>
    <source>
        <strain evidence="2">cv. Yunnan</strain>
    </source>
</reference>
<dbReference type="EMBL" id="CM042029">
    <property type="protein sequence ID" value="KAI3794366.1"/>
    <property type="molecule type" value="Genomic_DNA"/>
</dbReference>
<name>A0ACB9HGG7_9ASTR</name>
<protein>
    <submittedName>
        <fullName evidence="1">Uncharacterized protein</fullName>
    </submittedName>
</protein>